<dbReference type="InterPro" id="IPR010583">
    <property type="entry name" value="MipA"/>
</dbReference>
<keyword evidence="3" id="KW-0732">Signal</keyword>
<dbReference type="GO" id="GO:0009252">
    <property type="term" value="P:peptidoglycan biosynthetic process"/>
    <property type="evidence" value="ECO:0007669"/>
    <property type="project" value="TreeGrafter"/>
</dbReference>
<dbReference type="Proteomes" id="UP000056322">
    <property type="component" value="Chromosome 1"/>
</dbReference>
<dbReference type="GO" id="GO:0009279">
    <property type="term" value="C:cell outer membrane"/>
    <property type="evidence" value="ECO:0007669"/>
    <property type="project" value="UniProtKB-SubCell"/>
</dbReference>
<proteinExistence type="inferred from homology"/>
<dbReference type="STRING" id="1581680.BN1209_0070"/>
<dbReference type="KEGG" id="mbac:BN1209_0070"/>
<name>A0A0B7ISB7_9PROT</name>
<dbReference type="EMBL" id="LN794158">
    <property type="protein sequence ID" value="CEN55128.1"/>
    <property type="molecule type" value="Genomic_DNA"/>
</dbReference>
<comment type="similarity">
    <text evidence="2">Belongs to the MipA/OmpV family.</text>
</comment>
<dbReference type="Pfam" id="PF06629">
    <property type="entry name" value="MipA"/>
    <property type="match status" value="1"/>
</dbReference>
<reference evidence="7" key="1">
    <citation type="submission" date="2014-12" db="EMBL/GenBank/DDBJ databases">
        <authorList>
            <person name="Salcher M.M."/>
        </authorList>
    </citation>
    <scope>NUCLEOTIDE SEQUENCE [LARGE SCALE GENOMIC DNA]</scope>
    <source>
        <strain evidence="7">MMS-10A-171</strain>
    </source>
</reference>
<protein>
    <submittedName>
        <fullName evidence="6">MltA-interacting MipA</fullName>
    </submittedName>
</protein>
<gene>
    <name evidence="6" type="ORF">BN1209_0070</name>
</gene>
<evidence type="ECO:0000256" key="1">
    <source>
        <dbReference type="ARBA" id="ARBA00004442"/>
    </source>
</evidence>
<evidence type="ECO:0000313" key="6">
    <source>
        <dbReference type="EMBL" id="CEN55128.1"/>
    </source>
</evidence>
<evidence type="ECO:0000313" key="7">
    <source>
        <dbReference type="Proteomes" id="UP000056322"/>
    </source>
</evidence>
<keyword evidence="4" id="KW-0472">Membrane</keyword>
<dbReference type="HOGENOM" id="CLU_063465_3_0_4"/>
<accession>A0A0B7ISB7</accession>
<evidence type="ECO:0000256" key="4">
    <source>
        <dbReference type="ARBA" id="ARBA00023136"/>
    </source>
</evidence>
<dbReference type="RefSeq" id="WP_231855133.1">
    <property type="nucleotide sequence ID" value="NZ_LN794158.1"/>
</dbReference>
<comment type="subcellular location">
    <subcellularLocation>
        <location evidence="1">Cell outer membrane</location>
    </subcellularLocation>
</comment>
<sequence length="247" mass="27040">MGISSAQAADKIDRDTETAIPRSKNLYGIGVAVLPKTSGSDEFRFMALPIINANYADRFYINALQAGVWLLDSDDKRLRLGVAAQARFGWDAGDGRLTRGMRDRDFTVEIGPALRWQTDFGTINAQWGLDAGGASNGQTVDLQFIKNLYRDNAFKLNGSVGLTWSDNKFNDYYFGVTASEATVNRPQYAAGSSVEYKAGINGSYLVGTNSYILFGAAVTRLGDQQANSPIVETRFQPFAYLGYSIAY</sequence>
<keyword evidence="7" id="KW-1185">Reference proteome</keyword>
<evidence type="ECO:0000256" key="2">
    <source>
        <dbReference type="ARBA" id="ARBA00005722"/>
    </source>
</evidence>
<organism evidence="6 7">
    <name type="scientific">Candidatus Methylopumilus turicensis</name>
    <dbReference type="NCBI Taxonomy" id="1581680"/>
    <lineage>
        <taxon>Bacteria</taxon>
        <taxon>Pseudomonadati</taxon>
        <taxon>Pseudomonadota</taxon>
        <taxon>Betaproteobacteria</taxon>
        <taxon>Nitrosomonadales</taxon>
        <taxon>Methylophilaceae</taxon>
        <taxon>Candidatus Methylopumilus</taxon>
    </lineage>
</organism>
<keyword evidence="5" id="KW-0998">Cell outer membrane</keyword>
<evidence type="ECO:0000256" key="3">
    <source>
        <dbReference type="ARBA" id="ARBA00022729"/>
    </source>
</evidence>
<dbReference type="PANTHER" id="PTHR38776:SF1">
    <property type="entry name" value="MLTA-INTERACTING PROTEIN-RELATED"/>
    <property type="match status" value="1"/>
</dbReference>
<dbReference type="PANTHER" id="PTHR38776">
    <property type="entry name" value="MLTA-INTERACTING PROTEIN-RELATED"/>
    <property type="match status" value="1"/>
</dbReference>
<evidence type="ECO:0000256" key="5">
    <source>
        <dbReference type="ARBA" id="ARBA00023237"/>
    </source>
</evidence>
<dbReference type="AlphaFoldDB" id="A0A0B7ISB7"/>